<dbReference type="PANTHER" id="PTHR45527:SF1">
    <property type="entry name" value="FATTY ACID SYNTHASE"/>
    <property type="match status" value="1"/>
</dbReference>
<dbReference type="GO" id="GO:0003824">
    <property type="term" value="F:catalytic activity"/>
    <property type="evidence" value="ECO:0007669"/>
    <property type="project" value="InterPro"/>
</dbReference>
<dbReference type="InterPro" id="IPR045851">
    <property type="entry name" value="AMP-bd_C_sf"/>
</dbReference>
<dbReference type="InterPro" id="IPR010071">
    <property type="entry name" value="AA_adenyl_dom"/>
</dbReference>
<dbReference type="FunFam" id="3.40.50.980:FF:000001">
    <property type="entry name" value="Non-ribosomal peptide synthetase"/>
    <property type="match status" value="2"/>
</dbReference>
<dbReference type="Proteomes" id="UP000002612">
    <property type="component" value="Chromosome"/>
</dbReference>
<evidence type="ECO:0000256" key="5">
    <source>
        <dbReference type="ARBA" id="ARBA00022737"/>
    </source>
</evidence>
<dbReference type="NCBIfam" id="TIGR01720">
    <property type="entry name" value="NRPS-para261"/>
    <property type="match status" value="1"/>
</dbReference>
<dbReference type="PROSITE" id="PS50075">
    <property type="entry name" value="CARRIER"/>
    <property type="match status" value="2"/>
</dbReference>
<dbReference type="GO" id="GO:0008610">
    <property type="term" value="P:lipid biosynthetic process"/>
    <property type="evidence" value="ECO:0007669"/>
    <property type="project" value="UniProtKB-ARBA"/>
</dbReference>
<evidence type="ECO:0000256" key="2">
    <source>
        <dbReference type="ARBA" id="ARBA00006432"/>
    </source>
</evidence>
<evidence type="ECO:0000256" key="8">
    <source>
        <dbReference type="ARBA" id="ARBA00023194"/>
    </source>
</evidence>
<dbReference type="InterPro" id="IPR009081">
    <property type="entry name" value="PP-bd_ACP"/>
</dbReference>
<dbReference type="Pfam" id="PF13193">
    <property type="entry name" value="AMP-binding_C"/>
    <property type="match status" value="2"/>
</dbReference>
<dbReference type="CDD" id="cd19531">
    <property type="entry name" value="LCL_NRPS-like"/>
    <property type="match status" value="1"/>
</dbReference>
<dbReference type="KEGG" id="bcz:BCE33L1716"/>
<comment type="similarity">
    <text evidence="2">Belongs to the ATP-dependent AMP-binding enzyme family.</text>
</comment>
<gene>
    <name evidence="10" type="primary">dhbF</name>
    <name evidence="10" type="ordered locus">BCE33L1716</name>
</gene>
<dbReference type="GO" id="GO:0043041">
    <property type="term" value="P:amino acid activation for nonribosomal peptide biosynthetic process"/>
    <property type="evidence" value="ECO:0007669"/>
    <property type="project" value="TreeGrafter"/>
</dbReference>
<comment type="cofactor">
    <cofactor evidence="1">
        <name>pantetheine 4'-phosphate</name>
        <dbReference type="ChEBI" id="CHEBI:47942"/>
    </cofactor>
</comment>
<name>Q63CQ6_BACCZ</name>
<evidence type="ECO:0000256" key="1">
    <source>
        <dbReference type="ARBA" id="ARBA00001957"/>
    </source>
</evidence>
<evidence type="ECO:0000256" key="6">
    <source>
        <dbReference type="ARBA" id="ARBA00022741"/>
    </source>
</evidence>
<dbReference type="InterPro" id="IPR000873">
    <property type="entry name" value="AMP-dep_synth/lig_dom"/>
</dbReference>
<dbReference type="Gene3D" id="3.30.300.30">
    <property type="match status" value="2"/>
</dbReference>
<keyword evidence="5" id="KW-0677">Repeat</keyword>
<evidence type="ECO:0000313" key="11">
    <source>
        <dbReference type="Proteomes" id="UP000002612"/>
    </source>
</evidence>
<dbReference type="Gene3D" id="3.40.50.980">
    <property type="match status" value="2"/>
</dbReference>
<organism evidence="10 11">
    <name type="scientific">Bacillus cereus (strain ZK / E33L)</name>
    <dbReference type="NCBI Taxonomy" id="288681"/>
    <lineage>
        <taxon>Bacteria</taxon>
        <taxon>Bacillati</taxon>
        <taxon>Bacillota</taxon>
        <taxon>Bacilli</taxon>
        <taxon>Bacillales</taxon>
        <taxon>Bacillaceae</taxon>
        <taxon>Bacillus</taxon>
        <taxon>Bacillus cereus group</taxon>
    </lineage>
</organism>
<evidence type="ECO:0000256" key="7">
    <source>
        <dbReference type="ARBA" id="ARBA00022840"/>
    </source>
</evidence>
<dbReference type="InterPro" id="IPR042099">
    <property type="entry name" value="ANL_N_sf"/>
</dbReference>
<dbReference type="InterPro" id="IPR025110">
    <property type="entry name" value="AMP-bd_C"/>
</dbReference>
<keyword evidence="7" id="KW-0067">ATP-binding</keyword>
<sequence length="3044" mass="348536">MQVLSKKYKMSSAQKRMYAMEVIQESGISYNVPTLLKVEGEIDLKVLESAFGKLCERHELLRTHFMHSSDNFVQVVEETVKAEVTYEEVNGIKEKELLDGFVQPFDLSKAPLMKMKVVKNLSNETSYLLIDVHHIICDGESLAIIFDELSKLYNDIPLAPIKVQYKNYSAWESKRNIDSQKKYWMNEFENGVTPLELRTDFNRPAWRSSNGDSFNIMIKEELTAAIKEICKKTKTTEYMFLMASFMTLLHKYSHQKEVILGTPIAGRTHPDTQNMLGMFVNTLAIKGEVDEKHSFLQFLNSIKEKCLKGYENQDYPFDELIKELNLERNSSRNPIFDVMFGLQNGSESDLKLGKATLSNINHTYKTSKFDLTLMIHECNENYELYWEYSTDIFKEVTIKRMAGHFINLLTNILLNPSEIISKVQYMSEKEKVDLKKGLNLKEDMFPINETLIALFEKSVNLNANNIAAQFENETITYSELNERANYIGSELLKNGVTKESIVGIISESSIGMIAAVLGALKAGAAYLPIDPSMPLERLSYIIKDSKMDALITSQENFEITDLSEDNIFLLNSLEGMSATAPRRTATKNSLAYVIYTSGSTGNPKGVMITNENIVNQAYWHITEAELTNKSRYIQNTAFIFDGSALEIFSTLLSGAQLLLVDSEKKKEPEELLKLLPGAHINILPSMFRALVEYAIDNKKEEALNSFERLNLVAEKIPGELIGKYNSTKGSKLSKLWNLYGPTEATITSTSYQLNENMNLVNIPIGKPVSNYKVYILHKNDLCAQGILGEICISGRGVAKGYLNNSKLTEEVFIRCPAITDEVIYRTGDIGFINPDGEVELVGRMDEQVKIRGFRVELQEIESTLKGVEGVKEAVVVRQKNLNDDFLVAYFVGDKKVNDLIIKDNLSNRLPEYMVPEFIIRLDEIPLLPNGKINKKLLGELKLNKLSKFEEPRNPIEEDLCDVFSIVLGFEKISVNTSFFELGGDSIKAIRIVSKLREKGYSSTVKNIMQYKTVQKIAQTLKEIKDTKNLEEEVAGEVPLTPIQSDFFMSHLEAPNHFNQSIVMESKNEVNPSVFKKALEALVLHHDQLRAHFVNGKQIIRSKNSETLFAISEFELGEQEFNDVELKIESIGNKLQTSLNIEKGPLIKCAVLRSQRFNGVLLCIHHLLVDNVSWRIILEDLNRFYDGFSKNMALEFPQKTLSYKNWSIETEKYFDSLERKSEIDYWKKVQKEVESSQFPYYRKGDIVNKGIQESEIRFGKKLTSNLIGKAKQAYYSEVNELLFAALFRTIQQIGGNSTVSLNMESHGRPEIFEDVSVDRTVGWFTTIFPIALSEVGKDIRSDIRRTKETLRSVPNYGVGFGIAKKLKLIEKTESQPFITLNYFGERSENPNSDFFQPNDMSSGKQIDDENKFSTPITINCEVIEGQLKVLISYNTEIVPTLLIEDLELTFENQLNDVVSHCVLREVNEYTASDFNEMEWNDSDFEYCINHLEKRSEKLEAIYPLTAMQQGMLFHKMENPDSSNYFLQNAFALNKKLDNIALEKSLLQLANKHTVLKTSFMYKEVSVPRQVISKQRKLELNFLDLTNQIGKEKIYSNLKIDDKSRGFDLEEDSLLRLTVVKMNEEQFKIIMSSHHIIMDGWSLPIVVHDLLEYYDANTANLELEDLSKERQNFGDYVQFINKRKNNIDYWKNLLNGLEEKTSIIAEGNPENDDKEVKDCQLLLDRNSTEKLIRLSKNYHVTVNTIIETLWGILLQKYNHVTDSIFGKVVSGRDVDIPGIEQMVGLFINTIPVRVMSQPNQKFIELLQDVQQQALNSGEYDHMSLTEIQNETNLGSGMIQTVLAFENYFVEERSETDELEMEEASEQTSFDLALSIFIEDQLSLNLMYQTKKYNYEEVSRVLRHFKNLLLNIIEDPEILISKLSVIDDAEKEIILTSFNKEISNEEQSRTIIQLFEGNVNKFPNHIAVEFEGQQLTYSELNSKANYLAKQIKEKNIKPNDVVALISERTCEMIIAIYAILKAGAAYLPIDPKQPLDRVKYMLKDSKAKLIIAGTNGEKLVTGLEDFQFINVEDNLGELENNLPITASPSDLAYIIYTSGTTGKPKGVMIENQNVVNLATWLISHLKLDEFSTMIQNFSFIFDGSVWEIFPTNLAGSRLLIVSDEQKVNPKEMIRNFNNAHVVMVPSMYRELLEYAKMNGILYKLHALKSISLAGEAMPLDLISEFFKTSKGIKNKPRIQNCYGPTEATVCSTVYEFKEDVNDSRVLVGKPILNTSAFIMNENKLVGIGMIGELFVGGHGVATGYLNNEKLSKEKFVDHPYEEGEVLYQTGDLARWNADGNIELFGRIGEQVKIRGFRIELGEIESYIRQVKDITDSVVVLDTNDRTEKIVAYFTARKEIDISRLKELLSKKLNDYMVPEHFIQLAGIPKTINGKIDKRNLPKPSSKRIHKKILPKSDVEKAVYDAFQEVLLYKELSTDDNFFDIGGDSIKAIRVVSKLNRVGYDINVRTILKYQNIQSVCEFIQSQIQNKKYEEKDIRKIIWNKYSKLCSIDEVKIESETFKILYVDNLSQQLHQDIIQLIQEEGIKNLSVDFIVSLDQYKDVGRCETLDELKVLLSDNQLDQWEIDYHEILEKQRNNYQNEIENSYSLTKIQEFYCSKIEGIINEQITVSFEGSFKTIRAAILTIIKEQGVLRSSYSFADGERKINEHQFNDSWFIPYIDMRNRARDSDVLKEFTDYVGLKRYSSKIKNPLSSILVTQLTESKYQINVVIDHCIWDKASSQIFREKLQTLLLGTSYGETKVSSYTSYIREVQGVTNTLVHNSEVKESILNAKELIYQTLERNTNRVLKFTENKLFELGPNTFNLYQENPWQVIEHIIKVIVHQNKLADAKDQSYPVLIVQDERNFMGGNYAETLGEFLDLVPASINLYEKGSLQNVIQNLQSIKKEEKMNFTESIFERAEDIRELFSKVLLVNYQGAYDISSEELQGWLVAEDKDFSSTEIFINDIDNQLIVTYPVFDICKQDIEEEIQSSLNELEKLLDLELATC</sequence>
<evidence type="ECO:0000256" key="3">
    <source>
        <dbReference type="ARBA" id="ARBA00022450"/>
    </source>
</evidence>
<keyword evidence="6" id="KW-0547">Nucleotide-binding</keyword>
<feature type="domain" description="Carrier" evidence="9">
    <location>
        <begin position="2450"/>
        <end position="2524"/>
    </location>
</feature>
<dbReference type="Gene3D" id="3.40.50.12780">
    <property type="entry name" value="N-terminal domain of ligase-like"/>
    <property type="match status" value="1"/>
</dbReference>
<dbReference type="InterPro" id="IPR010060">
    <property type="entry name" value="NRPS_synth"/>
</dbReference>
<dbReference type="Gene3D" id="2.30.38.10">
    <property type="entry name" value="Luciferase, Domain 3"/>
    <property type="match status" value="1"/>
</dbReference>
<dbReference type="InterPro" id="IPR006162">
    <property type="entry name" value="Ppantetheine_attach_site"/>
</dbReference>
<dbReference type="SUPFAM" id="SSF56801">
    <property type="entry name" value="Acetyl-CoA synthetase-like"/>
    <property type="match status" value="2"/>
</dbReference>
<dbReference type="PANTHER" id="PTHR45527">
    <property type="entry name" value="NONRIBOSOMAL PEPTIDE SYNTHETASE"/>
    <property type="match status" value="1"/>
</dbReference>
<protein>
    <submittedName>
        <fullName evidence="10">Multifunctional nonribosomal peptide synthetase (Mycosubtilin synthetase)</fullName>
    </submittedName>
</protein>
<dbReference type="Pfam" id="PF00550">
    <property type="entry name" value="PP-binding"/>
    <property type="match status" value="2"/>
</dbReference>
<dbReference type="FunFam" id="1.10.1200.10:FF:000005">
    <property type="entry name" value="Nonribosomal peptide synthetase 1"/>
    <property type="match status" value="1"/>
</dbReference>
<dbReference type="CDD" id="cd05930">
    <property type="entry name" value="A_NRPS"/>
    <property type="match status" value="2"/>
</dbReference>
<dbReference type="SUPFAM" id="SSF47336">
    <property type="entry name" value="ACP-like"/>
    <property type="match status" value="2"/>
</dbReference>
<dbReference type="InterPro" id="IPR036736">
    <property type="entry name" value="ACP-like_sf"/>
</dbReference>
<dbReference type="PROSITE" id="PS00455">
    <property type="entry name" value="AMP_BINDING"/>
    <property type="match status" value="2"/>
</dbReference>
<dbReference type="InterPro" id="IPR020845">
    <property type="entry name" value="AMP-binding_CS"/>
</dbReference>
<dbReference type="Pfam" id="PF00668">
    <property type="entry name" value="Condensation"/>
    <property type="match status" value="3"/>
</dbReference>
<dbReference type="PROSITE" id="PS00012">
    <property type="entry name" value="PHOSPHOPANTETHEINE"/>
    <property type="match status" value="2"/>
</dbReference>
<dbReference type="GO" id="GO:0005829">
    <property type="term" value="C:cytosol"/>
    <property type="evidence" value="ECO:0007669"/>
    <property type="project" value="TreeGrafter"/>
</dbReference>
<keyword evidence="3" id="KW-0596">Phosphopantetheine</keyword>
<keyword evidence="8" id="KW-0045">Antibiotic biosynthesis</keyword>
<dbReference type="NCBIfam" id="TIGR01733">
    <property type="entry name" value="AA-adenyl-dom"/>
    <property type="match status" value="2"/>
</dbReference>
<keyword evidence="4" id="KW-0597">Phosphoprotein</keyword>
<evidence type="ECO:0000259" key="9">
    <source>
        <dbReference type="PROSITE" id="PS50075"/>
    </source>
</evidence>
<dbReference type="GO" id="GO:0044550">
    <property type="term" value="P:secondary metabolite biosynthetic process"/>
    <property type="evidence" value="ECO:0007669"/>
    <property type="project" value="TreeGrafter"/>
</dbReference>
<dbReference type="GO" id="GO:0017000">
    <property type="term" value="P:antibiotic biosynthetic process"/>
    <property type="evidence" value="ECO:0007669"/>
    <property type="project" value="UniProtKB-KW"/>
</dbReference>
<proteinExistence type="inferred from homology"/>
<dbReference type="Pfam" id="PF00501">
    <property type="entry name" value="AMP-binding"/>
    <property type="match status" value="2"/>
</dbReference>
<accession>Q63CQ6</accession>
<dbReference type="InterPro" id="IPR023213">
    <property type="entry name" value="CAT-like_dom_sf"/>
</dbReference>
<dbReference type="Gene3D" id="1.10.1200.10">
    <property type="entry name" value="ACP-like"/>
    <property type="match status" value="2"/>
</dbReference>
<dbReference type="EMBL" id="CP000001">
    <property type="protein sequence ID" value="AAU18537.1"/>
    <property type="molecule type" value="Genomic_DNA"/>
</dbReference>
<feature type="domain" description="Carrier" evidence="9">
    <location>
        <begin position="950"/>
        <end position="1024"/>
    </location>
</feature>
<dbReference type="PRINTS" id="PR00154">
    <property type="entry name" value="AMPBINDING"/>
</dbReference>
<dbReference type="InterPro" id="IPR020459">
    <property type="entry name" value="AMP-binding"/>
</dbReference>
<dbReference type="InterPro" id="IPR001242">
    <property type="entry name" value="Condensation_dom"/>
</dbReference>
<evidence type="ECO:0000256" key="4">
    <source>
        <dbReference type="ARBA" id="ARBA00022553"/>
    </source>
</evidence>
<dbReference type="Gene3D" id="3.30.559.10">
    <property type="entry name" value="Chloramphenicol acetyltransferase-like domain"/>
    <property type="match status" value="4"/>
</dbReference>
<reference evidence="11" key="1">
    <citation type="journal article" date="2006" name="J. Bacteriol.">
        <title>Pathogenomic sequence analysis of Bacillus cereus and Bacillus thuringiensis isolates closely related to Bacillus anthracis.</title>
        <authorList>
            <person name="Han C.S."/>
            <person name="Xie G."/>
            <person name="Challacombe J.F."/>
            <person name="Altherr M.R."/>
            <person name="Bhotika S.S."/>
            <person name="Brown N."/>
            <person name="Bruce D."/>
            <person name="Campbell C.S."/>
            <person name="Campbell M.L."/>
            <person name="Chen J."/>
            <person name="Chertkov O."/>
            <person name="Cleland C."/>
            <person name="Dimitrijevic M."/>
            <person name="Doggett N.A."/>
            <person name="Fawcett J.J."/>
            <person name="Glavina T."/>
            <person name="Goodwin L.A."/>
            <person name="Green L.D."/>
            <person name="Hill K.K."/>
            <person name="Hitchcock P."/>
            <person name="Jackson P.J."/>
            <person name="Keim P."/>
            <person name="Kewalramani A.R."/>
            <person name="Longmire J."/>
            <person name="Lucas S."/>
            <person name="Malfatti S."/>
            <person name="McMurry K."/>
            <person name="Meincke L.J."/>
            <person name="Misra M."/>
            <person name="Moseman B.L."/>
            <person name="Mundt M."/>
            <person name="Munk A.C."/>
            <person name="Okinaka R.T."/>
            <person name="Parson-Quintana B."/>
            <person name="Reilly L.P."/>
            <person name="Richardson P."/>
            <person name="Robinson D.L."/>
            <person name="Rubin E."/>
            <person name="Saunders E."/>
            <person name="Tapia R."/>
            <person name="Tesmer J.G."/>
            <person name="Thayer N."/>
            <person name="Thompson L.S."/>
            <person name="Tice H."/>
            <person name="Ticknor L.O."/>
            <person name="Wills P.L."/>
            <person name="Brettin T.S."/>
            <person name="Gilna P."/>
        </authorList>
    </citation>
    <scope>NUCLEOTIDE SEQUENCE [LARGE SCALE GENOMIC DNA]</scope>
    <source>
        <strain evidence="11">ZK / E33L</strain>
    </source>
</reference>
<dbReference type="GO" id="GO:0031177">
    <property type="term" value="F:phosphopantetheine binding"/>
    <property type="evidence" value="ECO:0007669"/>
    <property type="project" value="TreeGrafter"/>
</dbReference>
<dbReference type="NCBIfam" id="NF003417">
    <property type="entry name" value="PRK04813.1"/>
    <property type="match status" value="2"/>
</dbReference>
<dbReference type="Gene3D" id="3.30.559.30">
    <property type="entry name" value="Nonribosomal peptide synthetase, condensation domain"/>
    <property type="match status" value="3"/>
</dbReference>
<evidence type="ECO:0000313" key="10">
    <source>
        <dbReference type="EMBL" id="AAU18537.1"/>
    </source>
</evidence>
<dbReference type="SUPFAM" id="SSF52777">
    <property type="entry name" value="CoA-dependent acyltransferases"/>
    <property type="match status" value="7"/>
</dbReference>
<dbReference type="GO" id="GO:0005524">
    <property type="term" value="F:ATP binding"/>
    <property type="evidence" value="ECO:0007669"/>
    <property type="project" value="UniProtKB-KW"/>
</dbReference>